<dbReference type="EMBL" id="UYYB01145628">
    <property type="protein sequence ID" value="VDM85807.1"/>
    <property type="molecule type" value="Genomic_DNA"/>
</dbReference>
<dbReference type="AlphaFoldDB" id="A0A3P7KC06"/>
<name>A0A3P7KC06_STRVU</name>
<protein>
    <submittedName>
        <fullName evidence="1">Uncharacterized protein</fullName>
    </submittedName>
</protein>
<reference evidence="1 2" key="1">
    <citation type="submission" date="2018-11" db="EMBL/GenBank/DDBJ databases">
        <authorList>
            <consortium name="Pathogen Informatics"/>
        </authorList>
    </citation>
    <scope>NUCLEOTIDE SEQUENCE [LARGE SCALE GENOMIC DNA]</scope>
</reference>
<dbReference type="Proteomes" id="UP000270094">
    <property type="component" value="Unassembled WGS sequence"/>
</dbReference>
<keyword evidence="2" id="KW-1185">Reference proteome</keyword>
<evidence type="ECO:0000313" key="1">
    <source>
        <dbReference type="EMBL" id="VDM85807.1"/>
    </source>
</evidence>
<organism evidence="1 2">
    <name type="scientific">Strongylus vulgaris</name>
    <name type="common">Blood worm</name>
    <dbReference type="NCBI Taxonomy" id="40348"/>
    <lineage>
        <taxon>Eukaryota</taxon>
        <taxon>Metazoa</taxon>
        <taxon>Ecdysozoa</taxon>
        <taxon>Nematoda</taxon>
        <taxon>Chromadorea</taxon>
        <taxon>Rhabditida</taxon>
        <taxon>Rhabditina</taxon>
        <taxon>Rhabditomorpha</taxon>
        <taxon>Strongyloidea</taxon>
        <taxon>Strongylidae</taxon>
        <taxon>Strongylus</taxon>
    </lineage>
</organism>
<sequence length="125" mass="14504">MYRRTPGVMLKIVSFFKSQHRCLSSVSSPQREKQRGCRARRERAAKRAVEEEERNGCSFVEDPEKPKIRYTLIHDPPTYYGQFQRRGWCGITRFCLGDYITDKVPGFANAARSCLESSNLDIEHV</sequence>
<evidence type="ECO:0000313" key="2">
    <source>
        <dbReference type="Proteomes" id="UP000270094"/>
    </source>
</evidence>
<proteinExistence type="predicted"/>
<dbReference type="OrthoDB" id="10572628at2759"/>
<accession>A0A3P7KC06</accession>
<feature type="non-terminal residue" evidence="1">
    <location>
        <position position="125"/>
    </location>
</feature>
<gene>
    <name evidence="1" type="ORF">SVUK_LOCUS20805</name>
</gene>